<name>A0A1F8DST5_9BACT</name>
<gene>
    <name evidence="2" type="ORF">A2755_03695</name>
</gene>
<reference evidence="2 3" key="1">
    <citation type="journal article" date="2016" name="Nat. Commun.">
        <title>Thousands of microbial genomes shed light on interconnected biogeochemical processes in an aquifer system.</title>
        <authorList>
            <person name="Anantharaman K."/>
            <person name="Brown C.T."/>
            <person name="Hug L.A."/>
            <person name="Sharon I."/>
            <person name="Castelle C.J."/>
            <person name="Probst A.J."/>
            <person name="Thomas B.C."/>
            <person name="Singh A."/>
            <person name="Wilkins M.J."/>
            <person name="Karaoz U."/>
            <person name="Brodie E.L."/>
            <person name="Williams K.H."/>
            <person name="Hubbard S.S."/>
            <person name="Banfield J.F."/>
        </authorList>
    </citation>
    <scope>NUCLEOTIDE SEQUENCE [LARGE SCALE GENOMIC DNA]</scope>
</reference>
<accession>A0A1F8DST5</accession>
<sequence>MKSEPMNRLAFLSGILIMITLTAFGLKLFQSPIPQNLTTWVAWAILNALLLWASRLAGNRQSWMLSAGATLGVIFVTLVLLSKGQWQWGLVETLCTIGAVVGTAIWIWLGPKRGVIAIVVAMNVAGLPNMYDTYLAPNPESWWLWAGLTLACLLAALGAEKWTVQDRLFPVVNFVFNLAMLILVFR</sequence>
<dbReference type="AlphaFoldDB" id="A0A1F8DST5"/>
<evidence type="ECO:0000256" key="1">
    <source>
        <dbReference type="SAM" id="Phobius"/>
    </source>
</evidence>
<feature type="transmembrane region" description="Helical" evidence="1">
    <location>
        <begin position="40"/>
        <end position="57"/>
    </location>
</feature>
<proteinExistence type="predicted"/>
<comment type="caution">
    <text evidence="2">The sequence shown here is derived from an EMBL/GenBank/DDBJ whole genome shotgun (WGS) entry which is preliminary data.</text>
</comment>
<feature type="transmembrane region" description="Helical" evidence="1">
    <location>
        <begin position="168"/>
        <end position="185"/>
    </location>
</feature>
<dbReference type="Proteomes" id="UP000177029">
    <property type="component" value="Unassembled WGS sequence"/>
</dbReference>
<evidence type="ECO:0000313" key="2">
    <source>
        <dbReference type="EMBL" id="OGM91029.1"/>
    </source>
</evidence>
<feature type="transmembrane region" description="Helical" evidence="1">
    <location>
        <begin position="142"/>
        <end position="159"/>
    </location>
</feature>
<feature type="transmembrane region" description="Helical" evidence="1">
    <location>
        <begin position="64"/>
        <end position="82"/>
    </location>
</feature>
<evidence type="ECO:0000313" key="3">
    <source>
        <dbReference type="Proteomes" id="UP000177029"/>
    </source>
</evidence>
<organism evidence="2 3">
    <name type="scientific">Candidatus Wolfebacteria bacterium RIFCSPHIGHO2_01_FULL_48_22</name>
    <dbReference type="NCBI Taxonomy" id="1802555"/>
    <lineage>
        <taxon>Bacteria</taxon>
        <taxon>Candidatus Wolfeibacteriota</taxon>
    </lineage>
</organism>
<feature type="transmembrane region" description="Helical" evidence="1">
    <location>
        <begin position="9"/>
        <end position="28"/>
    </location>
</feature>
<keyword evidence="1" id="KW-0812">Transmembrane</keyword>
<dbReference type="EMBL" id="MGIP01000013">
    <property type="protein sequence ID" value="OGM91029.1"/>
    <property type="molecule type" value="Genomic_DNA"/>
</dbReference>
<keyword evidence="1" id="KW-0472">Membrane</keyword>
<feature type="transmembrane region" description="Helical" evidence="1">
    <location>
        <begin position="116"/>
        <end position="136"/>
    </location>
</feature>
<feature type="transmembrane region" description="Helical" evidence="1">
    <location>
        <begin position="88"/>
        <end position="109"/>
    </location>
</feature>
<protein>
    <submittedName>
        <fullName evidence="2">Uncharacterized protein</fullName>
    </submittedName>
</protein>
<keyword evidence="1" id="KW-1133">Transmembrane helix</keyword>